<dbReference type="GO" id="GO:0003676">
    <property type="term" value="F:nucleic acid binding"/>
    <property type="evidence" value="ECO:0007669"/>
    <property type="project" value="InterPro"/>
</dbReference>
<dbReference type="PANTHER" id="PTHR11477">
    <property type="entry name" value="TRANSCRIPTION FACTOR S-II ZINC FINGER DOMAIN-CONTAINING PROTEIN"/>
    <property type="match status" value="1"/>
</dbReference>
<dbReference type="InterPro" id="IPR001222">
    <property type="entry name" value="Znf_TFIIS"/>
</dbReference>
<gene>
    <name evidence="6" type="ORF">Fadolivirus_1_348</name>
</gene>
<evidence type="ECO:0000256" key="3">
    <source>
        <dbReference type="ARBA" id="ARBA00022833"/>
    </source>
</evidence>
<dbReference type="PANTHER" id="PTHR11477:SF0">
    <property type="entry name" value="IP08861P-RELATED"/>
    <property type="match status" value="1"/>
</dbReference>
<keyword evidence="2 4" id="KW-0863">Zinc-finger</keyword>
<keyword evidence="3" id="KW-0862">Zinc</keyword>
<dbReference type="SMART" id="SM00440">
    <property type="entry name" value="ZnF_C2C2"/>
    <property type="match status" value="1"/>
</dbReference>
<feature type="domain" description="TFIIS-type" evidence="5">
    <location>
        <begin position="167"/>
        <end position="207"/>
    </location>
</feature>
<evidence type="ECO:0000256" key="1">
    <source>
        <dbReference type="ARBA" id="ARBA00022723"/>
    </source>
</evidence>
<evidence type="ECO:0000259" key="5">
    <source>
        <dbReference type="PROSITE" id="PS51133"/>
    </source>
</evidence>
<dbReference type="EMBL" id="MT418680">
    <property type="protein sequence ID" value="QKF93806.1"/>
    <property type="molecule type" value="Genomic_DNA"/>
</dbReference>
<organism evidence="6 7">
    <name type="scientific">Fadolivirus FV1/VV64</name>
    <dbReference type="NCBI Taxonomy" id="3070911"/>
    <lineage>
        <taxon>Viruses</taxon>
        <taxon>Varidnaviria</taxon>
        <taxon>Bamfordvirae</taxon>
        <taxon>Nucleocytoviricota</taxon>
        <taxon>Megaviricetes</taxon>
        <taxon>Imitervirales</taxon>
        <taxon>Mimiviridae</taxon>
        <taxon>Klosneuvirinae</taxon>
        <taxon>Fadolivirus</taxon>
        <taxon>Fadolivirus algeromassiliense</taxon>
    </lineage>
</organism>
<name>A0A7D3QVG5_9VIRU</name>
<reference evidence="6 7" key="1">
    <citation type="submission" date="2020-04" db="EMBL/GenBank/DDBJ databases">
        <title>Advantages and limits of metagenomic assembly and binning of a giant virus.</title>
        <authorList>
            <person name="Schulz F."/>
            <person name="Andreani J."/>
            <person name="Francis R."/>
            <person name="Boudjemaa H."/>
            <person name="Bou Khalil J.Y."/>
            <person name="Lee J."/>
            <person name="La Scola B."/>
            <person name="Woyke T."/>
        </authorList>
    </citation>
    <scope>NUCLEOTIDE SEQUENCE [LARGE SCALE GENOMIC DNA]</scope>
    <source>
        <strain evidence="6 7">FV1/VV64</strain>
    </source>
</reference>
<accession>A0A7D3QVG5</accession>
<evidence type="ECO:0000256" key="2">
    <source>
        <dbReference type="ARBA" id="ARBA00022771"/>
    </source>
</evidence>
<dbReference type="Proteomes" id="UP001162001">
    <property type="component" value="Segment"/>
</dbReference>
<evidence type="ECO:0000313" key="6">
    <source>
        <dbReference type="EMBL" id="QKF93806.1"/>
    </source>
</evidence>
<protein>
    <submittedName>
        <fullName evidence="6">Zinc finger TFIIS-type protein</fullName>
    </submittedName>
</protein>
<proteinExistence type="predicted"/>
<dbReference type="GO" id="GO:0006351">
    <property type="term" value="P:DNA-templated transcription"/>
    <property type="evidence" value="ECO:0007669"/>
    <property type="project" value="InterPro"/>
</dbReference>
<dbReference type="Gene3D" id="2.20.25.10">
    <property type="match status" value="1"/>
</dbReference>
<dbReference type="SUPFAM" id="SSF57783">
    <property type="entry name" value="Zinc beta-ribbon"/>
    <property type="match status" value="1"/>
</dbReference>
<dbReference type="CDD" id="cd13749">
    <property type="entry name" value="Zn-ribbon_TFIIS"/>
    <property type="match status" value="1"/>
</dbReference>
<dbReference type="GO" id="GO:0008270">
    <property type="term" value="F:zinc ion binding"/>
    <property type="evidence" value="ECO:0007669"/>
    <property type="project" value="UniProtKB-KW"/>
</dbReference>
<dbReference type="PROSITE" id="PS51133">
    <property type="entry name" value="ZF_TFIIS_2"/>
    <property type="match status" value="1"/>
</dbReference>
<evidence type="ECO:0000313" key="7">
    <source>
        <dbReference type="Proteomes" id="UP001162001"/>
    </source>
</evidence>
<sequence length="208" mass="24185">MTDASTLNIIANIEEDKIKYASEVIKIDFVTDYIKTVNARKISYLNEHVNRFDTISKFSALLKDIESGIKIEAGIFEFTLVYCATNNYILQMISAVYNEKVYDLLQNLKSCGPIDNTFVLNAINNNTINPQLLAFMKPHELNPDRWADIIKKNVMREEKKKNMAVTDLYQCWKCKERKCRVMEMQTRSSDEPMTKFITCMNCFTVMKK</sequence>
<keyword evidence="7" id="KW-1185">Reference proteome</keyword>
<dbReference type="Pfam" id="PF01096">
    <property type="entry name" value="Zn_ribbon_TFIIS"/>
    <property type="match status" value="1"/>
</dbReference>
<evidence type="ECO:0000256" key="4">
    <source>
        <dbReference type="PROSITE-ProRule" id="PRU00472"/>
    </source>
</evidence>
<keyword evidence="1" id="KW-0479">Metal-binding</keyword>